<keyword evidence="1" id="KW-0472">Membrane</keyword>
<keyword evidence="1" id="KW-0812">Transmembrane</keyword>
<organism evidence="2 3">
    <name type="scientific">Methanolobus chelungpuianus</name>
    <dbReference type="NCBI Taxonomy" id="502115"/>
    <lineage>
        <taxon>Archaea</taxon>
        <taxon>Methanobacteriati</taxon>
        <taxon>Methanobacteriota</taxon>
        <taxon>Stenosarchaea group</taxon>
        <taxon>Methanomicrobia</taxon>
        <taxon>Methanosarcinales</taxon>
        <taxon>Methanosarcinaceae</taxon>
        <taxon>Methanolobus</taxon>
    </lineage>
</organism>
<keyword evidence="3" id="KW-1185">Reference proteome</keyword>
<dbReference type="RefSeq" id="WP_256623387.1">
    <property type="nucleotide sequence ID" value="NZ_JTEO01000006.1"/>
</dbReference>
<keyword evidence="1" id="KW-1133">Transmembrane helix</keyword>
<dbReference type="Proteomes" id="UP001206983">
    <property type="component" value="Unassembled WGS sequence"/>
</dbReference>
<comment type="caution">
    <text evidence="2">The sequence shown here is derived from an EMBL/GenBank/DDBJ whole genome shotgun (WGS) entry which is preliminary data.</text>
</comment>
<proteinExistence type="predicted"/>
<evidence type="ECO:0000256" key="1">
    <source>
        <dbReference type="SAM" id="Phobius"/>
    </source>
</evidence>
<evidence type="ECO:0000313" key="3">
    <source>
        <dbReference type="Proteomes" id="UP001206983"/>
    </source>
</evidence>
<feature type="transmembrane region" description="Helical" evidence="1">
    <location>
        <begin position="37"/>
        <end position="58"/>
    </location>
</feature>
<dbReference type="EMBL" id="JTEO01000006">
    <property type="protein sequence ID" value="MCQ6963509.1"/>
    <property type="molecule type" value="Genomic_DNA"/>
</dbReference>
<reference evidence="2 3" key="1">
    <citation type="journal article" date="2011" name="Appl. Environ. Microbiol.">
        <title>Methanogenic archaea isolated from Taiwan's Chelungpu fault.</title>
        <authorList>
            <person name="Wu S.Y."/>
            <person name="Lai M.C."/>
        </authorList>
    </citation>
    <scope>NUCLEOTIDE SEQUENCE [LARGE SCALE GENOMIC DNA]</scope>
    <source>
        <strain evidence="2 3">St545Mb</strain>
    </source>
</reference>
<sequence length="67" mass="7761">MSGISRVTFQIVFFVLFSLAYVLLVNIYFMQRGSGNWVFVPGTLLVGLVGYWIAGYLYKRYFMGVYK</sequence>
<accession>A0AAE3HCC3</accession>
<feature type="transmembrane region" description="Helical" evidence="1">
    <location>
        <begin position="7"/>
        <end position="31"/>
    </location>
</feature>
<protein>
    <submittedName>
        <fullName evidence="2">Uncharacterized protein</fullName>
    </submittedName>
</protein>
<dbReference type="AlphaFoldDB" id="A0AAE3HCC3"/>
<evidence type="ECO:0000313" key="2">
    <source>
        <dbReference type="EMBL" id="MCQ6963509.1"/>
    </source>
</evidence>
<name>A0AAE3HCC3_9EURY</name>
<gene>
    <name evidence="2" type="ORF">PV02_10440</name>
</gene>